<comment type="caution">
    <text evidence="2">The sequence shown here is derived from an EMBL/GenBank/DDBJ whole genome shotgun (WGS) entry which is preliminary data.</text>
</comment>
<dbReference type="SUPFAM" id="SSF53474">
    <property type="entry name" value="alpha/beta-Hydrolases"/>
    <property type="match status" value="1"/>
</dbReference>
<dbReference type="PANTHER" id="PTHR43798:SF33">
    <property type="entry name" value="HYDROLASE, PUTATIVE (AFU_ORTHOLOGUE AFUA_2G14860)-RELATED"/>
    <property type="match status" value="1"/>
</dbReference>
<dbReference type="InterPro" id="IPR000073">
    <property type="entry name" value="AB_hydrolase_1"/>
</dbReference>
<dbReference type="InterPro" id="IPR000639">
    <property type="entry name" value="Epox_hydrolase-like"/>
</dbReference>
<organism evidence="2 3">
    <name type="scientific">Paenibacillus chartarius</name>
    <dbReference type="NCBI Taxonomy" id="747481"/>
    <lineage>
        <taxon>Bacteria</taxon>
        <taxon>Bacillati</taxon>
        <taxon>Bacillota</taxon>
        <taxon>Bacilli</taxon>
        <taxon>Bacillales</taxon>
        <taxon>Paenibacillaceae</taxon>
        <taxon>Paenibacillus</taxon>
    </lineage>
</organism>
<dbReference type="PRINTS" id="PR00412">
    <property type="entry name" value="EPOXHYDRLASE"/>
</dbReference>
<accession>A0ABV6DSY2</accession>
<evidence type="ECO:0000313" key="3">
    <source>
        <dbReference type="Proteomes" id="UP001589776"/>
    </source>
</evidence>
<sequence>MIKENKFVFHAMEFHYAECGNASGEPVLLLHGGSSRWQSFEGLIPYLSDYHVFAPDLRGHGKSDRAPDKSYRLEDYVEDIAAFIDEVIGQPPLIYGHSLGGMIALLLGAWYPERVKAILVGDSPISTEVLKEHTLGQREMTEHWRTLAAKGDASAIAAELKKISIPVAGRSDPVPASEVFGEDHVWFDFMAVSLSQNDPYMLDAINHRFDETYEAYKLPEFSKAECPVLFIQGDPEQGGLMSDQDLEKVLRIMKRAETVRVTGVGHPLHMQDPEQVFRIIDSFIRRLA</sequence>
<evidence type="ECO:0000313" key="2">
    <source>
        <dbReference type="EMBL" id="MFC0215754.1"/>
    </source>
</evidence>
<dbReference type="GO" id="GO:0016787">
    <property type="term" value="F:hydrolase activity"/>
    <property type="evidence" value="ECO:0007669"/>
    <property type="project" value="UniProtKB-KW"/>
</dbReference>
<dbReference type="Gene3D" id="3.40.50.1820">
    <property type="entry name" value="alpha/beta hydrolase"/>
    <property type="match status" value="1"/>
</dbReference>
<feature type="domain" description="AB hydrolase-1" evidence="1">
    <location>
        <begin position="26"/>
        <end position="273"/>
    </location>
</feature>
<keyword evidence="3" id="KW-1185">Reference proteome</keyword>
<dbReference type="InterPro" id="IPR050266">
    <property type="entry name" value="AB_hydrolase_sf"/>
</dbReference>
<name>A0ABV6DSY2_9BACL</name>
<dbReference type="PANTHER" id="PTHR43798">
    <property type="entry name" value="MONOACYLGLYCEROL LIPASE"/>
    <property type="match status" value="1"/>
</dbReference>
<dbReference type="Proteomes" id="UP001589776">
    <property type="component" value="Unassembled WGS sequence"/>
</dbReference>
<dbReference type="PRINTS" id="PR00111">
    <property type="entry name" value="ABHYDROLASE"/>
</dbReference>
<dbReference type="EMBL" id="JBHLWN010000102">
    <property type="protein sequence ID" value="MFC0215754.1"/>
    <property type="molecule type" value="Genomic_DNA"/>
</dbReference>
<dbReference type="InterPro" id="IPR029058">
    <property type="entry name" value="AB_hydrolase_fold"/>
</dbReference>
<dbReference type="RefSeq" id="WP_377473249.1">
    <property type="nucleotide sequence ID" value="NZ_JBHLWN010000102.1"/>
</dbReference>
<keyword evidence="2" id="KW-0378">Hydrolase</keyword>
<proteinExistence type="predicted"/>
<reference evidence="2 3" key="1">
    <citation type="submission" date="2024-09" db="EMBL/GenBank/DDBJ databases">
        <authorList>
            <person name="Sun Q."/>
            <person name="Mori K."/>
        </authorList>
    </citation>
    <scope>NUCLEOTIDE SEQUENCE [LARGE SCALE GENOMIC DNA]</scope>
    <source>
        <strain evidence="2 3">CCM 7759</strain>
    </source>
</reference>
<gene>
    <name evidence="2" type="ORF">ACFFK0_25485</name>
</gene>
<protein>
    <submittedName>
        <fullName evidence="2">Alpha/beta fold hydrolase</fullName>
    </submittedName>
</protein>
<evidence type="ECO:0000259" key="1">
    <source>
        <dbReference type="Pfam" id="PF00561"/>
    </source>
</evidence>
<dbReference type="Pfam" id="PF00561">
    <property type="entry name" value="Abhydrolase_1"/>
    <property type="match status" value="1"/>
</dbReference>